<organism evidence="1 2">
    <name type="scientific">Novosphingobium tardum</name>
    <dbReference type="NCBI Taxonomy" id="1538021"/>
    <lineage>
        <taxon>Bacteria</taxon>
        <taxon>Pseudomonadati</taxon>
        <taxon>Pseudomonadota</taxon>
        <taxon>Alphaproteobacteria</taxon>
        <taxon>Sphingomonadales</taxon>
        <taxon>Sphingomonadaceae</taxon>
        <taxon>Novosphingobium</taxon>
    </lineage>
</organism>
<protein>
    <recommendedName>
        <fullName evidence="3">LysR family transcriptional regulator</fullName>
    </recommendedName>
</protein>
<evidence type="ECO:0000313" key="1">
    <source>
        <dbReference type="EMBL" id="MFC4296382.1"/>
    </source>
</evidence>
<accession>A0ABV8RSY5</accession>
<reference evidence="2" key="1">
    <citation type="journal article" date="2019" name="Int. J. Syst. Evol. Microbiol.">
        <title>The Global Catalogue of Microorganisms (GCM) 10K type strain sequencing project: providing services to taxonomists for standard genome sequencing and annotation.</title>
        <authorList>
            <consortium name="The Broad Institute Genomics Platform"/>
            <consortium name="The Broad Institute Genome Sequencing Center for Infectious Disease"/>
            <person name="Wu L."/>
            <person name="Ma J."/>
        </authorList>
    </citation>
    <scope>NUCLEOTIDE SEQUENCE [LARGE SCALE GENOMIC DNA]</scope>
    <source>
        <strain evidence="2">CGMCC 1.12989</strain>
    </source>
</reference>
<sequence>MVQTLPSPRRKPRHDEWTRPKMVAFLRELAACQSVSQAARSVGMSRQSAYRLRNRLANTPFSLGWEVALEAGLQQLAHAVLDRAVNGVEVPHFYHGEQVGTSRHYDERLSTWILDNPWKIGRHPIAREYSGEHFDRLLERIECASLDWEDDETLPGANFALGSDVGEGIRDQDRFVAQRSWYAANAAEALPADERR</sequence>
<evidence type="ECO:0008006" key="3">
    <source>
        <dbReference type="Google" id="ProtNLM"/>
    </source>
</evidence>
<gene>
    <name evidence="1" type="ORF">ACFO0A_15105</name>
</gene>
<name>A0ABV8RSY5_9SPHN</name>
<dbReference type="RefSeq" id="WP_379539974.1">
    <property type="nucleotide sequence ID" value="NZ_JBHSDR010000008.1"/>
</dbReference>
<evidence type="ECO:0000313" key="2">
    <source>
        <dbReference type="Proteomes" id="UP001595828"/>
    </source>
</evidence>
<comment type="caution">
    <text evidence="1">The sequence shown here is derived from an EMBL/GenBank/DDBJ whole genome shotgun (WGS) entry which is preliminary data.</text>
</comment>
<dbReference type="EMBL" id="JBHSDR010000008">
    <property type="protein sequence ID" value="MFC4296382.1"/>
    <property type="molecule type" value="Genomic_DNA"/>
</dbReference>
<dbReference type="Proteomes" id="UP001595828">
    <property type="component" value="Unassembled WGS sequence"/>
</dbReference>
<keyword evidence="2" id="KW-1185">Reference proteome</keyword>
<proteinExistence type="predicted"/>